<dbReference type="SUPFAM" id="SSF143113">
    <property type="entry name" value="NAP-like"/>
    <property type="match status" value="1"/>
</dbReference>
<evidence type="ECO:0000256" key="2">
    <source>
        <dbReference type="RuleBase" id="RU003876"/>
    </source>
</evidence>
<sequence length="371" mass="42317">MEKISSETNPRTTDREMSFATKEEMKLAAAKKKASETICRAAANRSAGRLTDIGEYQTGRHYDSISKFLANFHERPSLLVPQIQKNLRALLKIELERAALECEFQKDLQLLKIESLQPNLEQIAERRREIVNGTDPTDEETQSETSKPHFTVDAGILVDYLRGIKGVPYFWRGVFNSSPFLSSLCSDQDLRVLEHLKDIRSKPLLMGGFKIEFRFGPNPFLVDEILSKSFEGTYNVERDRPYKFGGWLNDFISGRDVRWREGMDPTVRRSDSHTATPGNYKSRTKFTKTESFFNFFSKPENGSTIELLKADTQYAVGSYIHKKVVPYAILLLLGETDVTPESFDSNTTKKTPIWRSTQTTGKNMNVPTNNN</sequence>
<dbReference type="EMBL" id="GBHO01003145">
    <property type="protein sequence ID" value="JAG40459.1"/>
    <property type="molecule type" value="Transcribed_RNA"/>
</dbReference>
<evidence type="ECO:0000256" key="1">
    <source>
        <dbReference type="ARBA" id="ARBA00009947"/>
    </source>
</evidence>
<accession>A0A0A9Z7M5</accession>
<dbReference type="InterPro" id="IPR002164">
    <property type="entry name" value="NAP_family"/>
</dbReference>
<reference evidence="3" key="1">
    <citation type="journal article" date="2014" name="PLoS ONE">
        <title>Transcriptome-Based Identification of ABC Transporters in the Western Tarnished Plant Bug Lygus hesperus.</title>
        <authorList>
            <person name="Hull J.J."/>
            <person name="Chaney K."/>
            <person name="Geib S.M."/>
            <person name="Fabrick J.A."/>
            <person name="Brent C.S."/>
            <person name="Walsh D."/>
            <person name="Lavine L.C."/>
        </authorList>
    </citation>
    <scope>NUCLEOTIDE SEQUENCE</scope>
</reference>
<comment type="similarity">
    <text evidence="1 2">Belongs to the nucleosome assembly protein (NAP) family.</text>
</comment>
<name>A0A0A9Z7M5_LYGHE</name>
<dbReference type="GO" id="GO:0006334">
    <property type="term" value="P:nucleosome assembly"/>
    <property type="evidence" value="ECO:0007669"/>
    <property type="project" value="InterPro"/>
</dbReference>
<dbReference type="AlphaFoldDB" id="A0A0A9Z7M5"/>
<gene>
    <name evidence="3" type="ORF">CM83_22111</name>
</gene>
<evidence type="ECO:0000313" key="3">
    <source>
        <dbReference type="EMBL" id="JAG40459.1"/>
    </source>
</evidence>
<dbReference type="Pfam" id="PF00956">
    <property type="entry name" value="NAP"/>
    <property type="match status" value="1"/>
</dbReference>
<proteinExistence type="inferred from homology"/>
<dbReference type="InterPro" id="IPR037231">
    <property type="entry name" value="NAP-like_sf"/>
</dbReference>
<organism evidence="3">
    <name type="scientific">Lygus hesperus</name>
    <name type="common">Western plant bug</name>
    <dbReference type="NCBI Taxonomy" id="30085"/>
    <lineage>
        <taxon>Eukaryota</taxon>
        <taxon>Metazoa</taxon>
        <taxon>Ecdysozoa</taxon>
        <taxon>Arthropoda</taxon>
        <taxon>Hexapoda</taxon>
        <taxon>Insecta</taxon>
        <taxon>Pterygota</taxon>
        <taxon>Neoptera</taxon>
        <taxon>Paraneoptera</taxon>
        <taxon>Hemiptera</taxon>
        <taxon>Heteroptera</taxon>
        <taxon>Panheteroptera</taxon>
        <taxon>Cimicomorpha</taxon>
        <taxon>Miridae</taxon>
        <taxon>Mirini</taxon>
        <taxon>Lygus</taxon>
    </lineage>
</organism>
<protein>
    <recommendedName>
        <fullName evidence="4">Nucleosome assembly protein 1-like 4</fullName>
    </recommendedName>
</protein>
<dbReference type="GO" id="GO:0005634">
    <property type="term" value="C:nucleus"/>
    <property type="evidence" value="ECO:0007669"/>
    <property type="project" value="InterPro"/>
</dbReference>
<evidence type="ECO:0008006" key="4">
    <source>
        <dbReference type="Google" id="ProtNLM"/>
    </source>
</evidence>
<dbReference type="PANTHER" id="PTHR11875">
    <property type="entry name" value="TESTIS-SPECIFIC Y-ENCODED PROTEIN"/>
    <property type="match status" value="1"/>
</dbReference>
<reference evidence="3" key="2">
    <citation type="submission" date="2014-07" db="EMBL/GenBank/DDBJ databases">
        <authorList>
            <person name="Hull J."/>
        </authorList>
    </citation>
    <scope>NUCLEOTIDE SEQUENCE</scope>
</reference>
<dbReference type="Gene3D" id="3.30.1120.90">
    <property type="entry name" value="Nucleosome assembly protein"/>
    <property type="match status" value="1"/>
</dbReference>